<accession>A0A0K2T1W8</accession>
<dbReference type="EMBL" id="HACA01002226">
    <property type="protein sequence ID" value="CDW19587.1"/>
    <property type="molecule type" value="Transcribed_RNA"/>
</dbReference>
<reference evidence="1" key="1">
    <citation type="submission" date="2014-05" db="EMBL/GenBank/DDBJ databases">
        <authorList>
            <person name="Chronopoulou M."/>
        </authorList>
    </citation>
    <scope>NUCLEOTIDE SEQUENCE</scope>
    <source>
        <tissue evidence="1">Whole organism</tissue>
    </source>
</reference>
<feature type="non-terminal residue" evidence="1">
    <location>
        <position position="1"/>
    </location>
</feature>
<proteinExistence type="predicted"/>
<organism evidence="1">
    <name type="scientific">Lepeophtheirus salmonis</name>
    <name type="common">Salmon louse</name>
    <name type="synonym">Caligus salmonis</name>
    <dbReference type="NCBI Taxonomy" id="72036"/>
    <lineage>
        <taxon>Eukaryota</taxon>
        <taxon>Metazoa</taxon>
        <taxon>Ecdysozoa</taxon>
        <taxon>Arthropoda</taxon>
        <taxon>Crustacea</taxon>
        <taxon>Multicrustacea</taxon>
        <taxon>Hexanauplia</taxon>
        <taxon>Copepoda</taxon>
        <taxon>Siphonostomatoida</taxon>
        <taxon>Caligidae</taxon>
        <taxon>Lepeophtheirus</taxon>
    </lineage>
</organism>
<name>A0A0K2T1W8_LEPSM</name>
<sequence length="69" mass="8424">LYHHTLCCVSLIYLIQYIFRLDRFDFQLFSITECVEKLSYEYENGLCKFVSNISIKLYICNFLLSEYRF</sequence>
<evidence type="ECO:0000313" key="1">
    <source>
        <dbReference type="EMBL" id="CDW19587.1"/>
    </source>
</evidence>
<protein>
    <submittedName>
        <fullName evidence="1">Uncharacterized protein</fullName>
    </submittedName>
</protein>
<dbReference type="AlphaFoldDB" id="A0A0K2T1W8"/>